<evidence type="ECO:0000313" key="1">
    <source>
        <dbReference type="EMBL" id="ABZ98896.1"/>
    </source>
</evidence>
<dbReference type="EMBL" id="CP000786">
    <property type="protein sequence ID" value="ABZ98896.1"/>
    <property type="molecule type" value="Genomic_DNA"/>
</dbReference>
<evidence type="ECO:0000313" key="2">
    <source>
        <dbReference type="Proteomes" id="UP000001847"/>
    </source>
</evidence>
<dbReference type="AlphaFoldDB" id="B0SNC9"/>
<accession>B0SNC9</accession>
<dbReference type="KEGG" id="lbi:LEPBI_I2821"/>
<keyword evidence="2" id="KW-1185">Reference proteome</keyword>
<sequence length="31" mass="3610">MVHAKSIFQILKFVVRLDTDGTNLPKIRLKK</sequence>
<organism evidence="1 2">
    <name type="scientific">Leptospira biflexa serovar Patoc (strain Patoc 1 / ATCC 23582 / Paris)</name>
    <dbReference type="NCBI Taxonomy" id="456481"/>
    <lineage>
        <taxon>Bacteria</taxon>
        <taxon>Pseudomonadati</taxon>
        <taxon>Spirochaetota</taxon>
        <taxon>Spirochaetia</taxon>
        <taxon>Leptospirales</taxon>
        <taxon>Leptospiraceae</taxon>
        <taxon>Leptospira</taxon>
    </lineage>
</organism>
<gene>
    <name evidence="1" type="ordered locus">LEPBI_I2821</name>
</gene>
<name>B0SNC9_LEPBP</name>
<dbReference type="HOGENOM" id="CLU_3397207_0_0_12"/>
<protein>
    <submittedName>
        <fullName evidence="1">Uncharacterized protein</fullName>
    </submittedName>
</protein>
<reference evidence="1 2" key="1">
    <citation type="journal article" date="2008" name="PLoS ONE">
        <title>Genome sequence of the saprophyte Leptospira biflexa provides insights into the evolution of Leptospira and the pathogenesis of leptospirosis.</title>
        <authorList>
            <person name="Picardeau M."/>
            <person name="Bulach D.M."/>
            <person name="Bouchier C."/>
            <person name="Zuerner R.L."/>
            <person name="Zidane N."/>
            <person name="Wilson P.J."/>
            <person name="Creno S."/>
            <person name="Kuczek E.S."/>
            <person name="Bommezzadri S."/>
            <person name="Davis J.C."/>
            <person name="McGrath A."/>
            <person name="Johnson M.J."/>
            <person name="Boursaux-Eude C."/>
            <person name="Seemann T."/>
            <person name="Rouy Z."/>
            <person name="Coppel R.L."/>
            <person name="Rood J.I."/>
            <person name="Lajus A."/>
            <person name="Davies J.K."/>
            <person name="Medigue C."/>
            <person name="Adler B."/>
        </authorList>
    </citation>
    <scope>NUCLEOTIDE SEQUENCE [LARGE SCALE GENOMIC DNA]</scope>
    <source>
        <strain evidence="2">Patoc 1 / ATCC 23582 / Paris</strain>
    </source>
</reference>
<dbReference type="Proteomes" id="UP000001847">
    <property type="component" value="Chromosome I"/>
</dbReference>
<proteinExistence type="predicted"/>